<dbReference type="PROSITE" id="PS00105">
    <property type="entry name" value="AA_TRANSFER_CLASS_1"/>
    <property type="match status" value="1"/>
</dbReference>
<reference evidence="8 9" key="1">
    <citation type="submission" date="2016-05" db="EMBL/GenBank/DDBJ databases">
        <title>Whole genome sequencing of Tetragenococcus halophilus subsp. halophilus NISL 7118.</title>
        <authorList>
            <person name="Shiwa Y."/>
            <person name="Nishimura I."/>
            <person name="Yoshikawa H."/>
            <person name="Koyama Y."/>
            <person name="Oguma T."/>
        </authorList>
    </citation>
    <scope>NUCLEOTIDE SEQUENCE [LARGE SCALE GENOMIC DNA]</scope>
    <source>
        <strain evidence="8 9">NISL 7118</strain>
    </source>
</reference>
<dbReference type="InterPro" id="IPR050596">
    <property type="entry name" value="AspAT/PAT-like"/>
</dbReference>
<dbReference type="AlphaFoldDB" id="A0A2H6CJC5"/>
<dbReference type="GO" id="GO:0008483">
    <property type="term" value="F:transaminase activity"/>
    <property type="evidence" value="ECO:0007669"/>
    <property type="project" value="UniProtKB-KW"/>
</dbReference>
<keyword evidence="5" id="KW-0663">Pyridoxal phosphate</keyword>
<feature type="domain" description="Aminotransferase class I/classII large" evidence="7">
    <location>
        <begin position="30"/>
        <end position="378"/>
    </location>
</feature>
<dbReference type="GeneID" id="64054046"/>
<dbReference type="EMBL" id="BDEC01000040">
    <property type="protein sequence ID" value="GBD68309.1"/>
    <property type="molecule type" value="Genomic_DNA"/>
</dbReference>
<evidence type="ECO:0000313" key="9">
    <source>
        <dbReference type="Proteomes" id="UP000236214"/>
    </source>
</evidence>
<protein>
    <recommendedName>
        <fullName evidence="6">Aminotransferase</fullName>
        <ecNumber evidence="6">2.6.1.-</ecNumber>
    </recommendedName>
</protein>
<organism evidence="8 9">
    <name type="scientific">Tetragenococcus halophilus subsp. halophilus</name>
    <dbReference type="NCBI Taxonomy" id="1513897"/>
    <lineage>
        <taxon>Bacteria</taxon>
        <taxon>Bacillati</taxon>
        <taxon>Bacillota</taxon>
        <taxon>Bacilli</taxon>
        <taxon>Lactobacillales</taxon>
        <taxon>Enterococcaceae</taxon>
        <taxon>Tetragenococcus</taxon>
    </lineage>
</organism>
<comment type="cofactor">
    <cofactor evidence="1 6">
        <name>pyridoxal 5'-phosphate</name>
        <dbReference type="ChEBI" id="CHEBI:597326"/>
    </cofactor>
</comment>
<evidence type="ECO:0000256" key="5">
    <source>
        <dbReference type="ARBA" id="ARBA00022898"/>
    </source>
</evidence>
<keyword evidence="4 6" id="KW-0808">Transferase</keyword>
<dbReference type="SUPFAM" id="SSF53383">
    <property type="entry name" value="PLP-dependent transferases"/>
    <property type="match status" value="1"/>
</dbReference>
<evidence type="ECO:0000256" key="2">
    <source>
        <dbReference type="ARBA" id="ARBA00007441"/>
    </source>
</evidence>
<accession>A0A2H6CJC5</accession>
<dbReference type="Gene3D" id="3.40.640.10">
    <property type="entry name" value="Type I PLP-dependent aspartate aminotransferase-like (Major domain)"/>
    <property type="match status" value="1"/>
</dbReference>
<proteinExistence type="inferred from homology"/>
<dbReference type="PANTHER" id="PTHR46383">
    <property type="entry name" value="ASPARTATE AMINOTRANSFERASE"/>
    <property type="match status" value="1"/>
</dbReference>
<dbReference type="Proteomes" id="UP000236214">
    <property type="component" value="Unassembled WGS sequence"/>
</dbReference>
<dbReference type="NCBIfam" id="NF004975">
    <property type="entry name" value="PRK06348.1"/>
    <property type="match status" value="1"/>
</dbReference>
<evidence type="ECO:0000256" key="3">
    <source>
        <dbReference type="ARBA" id="ARBA00022576"/>
    </source>
</evidence>
<dbReference type="InterPro" id="IPR015421">
    <property type="entry name" value="PyrdxlP-dep_Trfase_major"/>
</dbReference>
<dbReference type="FunFam" id="3.40.640.10:FF:000033">
    <property type="entry name" value="Aspartate aminotransferase"/>
    <property type="match status" value="1"/>
</dbReference>
<evidence type="ECO:0000256" key="1">
    <source>
        <dbReference type="ARBA" id="ARBA00001933"/>
    </source>
</evidence>
<dbReference type="InterPro" id="IPR015424">
    <property type="entry name" value="PyrdxlP-dep_Trfase"/>
</dbReference>
<comment type="similarity">
    <text evidence="2 6">Belongs to the class-I pyridoxal-phosphate-dependent aminotransferase family.</text>
</comment>
<dbReference type="EC" id="2.6.1.-" evidence="6"/>
<evidence type="ECO:0000256" key="4">
    <source>
        <dbReference type="ARBA" id="ARBA00022679"/>
    </source>
</evidence>
<sequence length="383" mass="42680">MNRYNLAKKYQEPEENIMMDIGALAKSQEELIDLSIGDPDLITDERIIEQAAQDAKAGHTRYTASDGSAAFIQTVIDHYKSRYDLDFAAKQVRATVGAMHGMYLTLLAITDPGDEIIIHEPYFSPYKDQIELAGGIPVVIPTYEKDGFQLEADILEQAISKKTKAVVINSPNNPTGAVFSEETFQKIADIAIQHDLFILSDEIYEELAFDHSFTPMAKFAPENTITFSGFSKSFAMTGWRIGYMIAPAYVSEIAKLINESITYSAPSISQQAGIYALQHADELIPEVVNVFKARLAYVKKRVDEIDFLHLGKVQGTMYAFINIADTHLDSAAFTKKLLDETQVLVVPGKAFGVITGDQHVRLAVTQEIAMLKEAFDRIEQMKF</sequence>
<keyword evidence="9" id="KW-1185">Reference proteome</keyword>
<evidence type="ECO:0000259" key="7">
    <source>
        <dbReference type="Pfam" id="PF00155"/>
    </source>
</evidence>
<keyword evidence="3 6" id="KW-0032">Aminotransferase</keyword>
<gene>
    <name evidence="8" type="ORF">TEHN7118_1115</name>
</gene>
<name>A0A2H6CJC5_TETHA</name>
<dbReference type="GO" id="GO:0006520">
    <property type="term" value="P:amino acid metabolic process"/>
    <property type="evidence" value="ECO:0007669"/>
    <property type="project" value="InterPro"/>
</dbReference>
<dbReference type="InterPro" id="IPR004838">
    <property type="entry name" value="NHTrfase_class1_PyrdxlP-BS"/>
</dbReference>
<evidence type="ECO:0000256" key="6">
    <source>
        <dbReference type="RuleBase" id="RU000481"/>
    </source>
</evidence>
<comment type="caution">
    <text evidence="8">The sequence shown here is derived from an EMBL/GenBank/DDBJ whole genome shotgun (WGS) entry which is preliminary data.</text>
</comment>
<dbReference type="InterPro" id="IPR004839">
    <property type="entry name" value="Aminotransferase_I/II_large"/>
</dbReference>
<dbReference type="RefSeq" id="WP_069028945.1">
    <property type="nucleotide sequence ID" value="NZ_BDEB01000005.1"/>
</dbReference>
<evidence type="ECO:0000313" key="8">
    <source>
        <dbReference type="EMBL" id="GBD68309.1"/>
    </source>
</evidence>
<dbReference type="GO" id="GO:0030170">
    <property type="term" value="F:pyridoxal phosphate binding"/>
    <property type="evidence" value="ECO:0007669"/>
    <property type="project" value="InterPro"/>
</dbReference>
<dbReference type="Pfam" id="PF00155">
    <property type="entry name" value="Aminotran_1_2"/>
    <property type="match status" value="1"/>
</dbReference>
<dbReference type="InterPro" id="IPR015422">
    <property type="entry name" value="PyrdxlP-dep_Trfase_small"/>
</dbReference>
<dbReference type="Gene3D" id="3.90.1150.10">
    <property type="entry name" value="Aspartate Aminotransferase, domain 1"/>
    <property type="match status" value="1"/>
</dbReference>
<dbReference type="PANTHER" id="PTHR46383:SF1">
    <property type="entry name" value="ASPARTATE AMINOTRANSFERASE"/>
    <property type="match status" value="1"/>
</dbReference>
<dbReference type="CDD" id="cd00609">
    <property type="entry name" value="AAT_like"/>
    <property type="match status" value="1"/>
</dbReference>